<dbReference type="InterPro" id="IPR002938">
    <property type="entry name" value="FAD-bd"/>
</dbReference>
<evidence type="ECO:0000313" key="7">
    <source>
        <dbReference type="Proteomes" id="UP000612893"/>
    </source>
</evidence>
<evidence type="ECO:0000256" key="1">
    <source>
        <dbReference type="ARBA" id="ARBA00001974"/>
    </source>
</evidence>
<evidence type="ECO:0000313" key="6">
    <source>
        <dbReference type="EMBL" id="MBJ7597673.1"/>
    </source>
</evidence>
<dbReference type="PANTHER" id="PTHR46496:SF1">
    <property type="entry name" value="ZEAXANTHIN EPOXIDASE, CHLOROPLASTIC"/>
    <property type="match status" value="1"/>
</dbReference>
<name>A0A934K6Q1_9BACT</name>
<organism evidence="6 7">
    <name type="scientific">Candidatus Nephthysia bennettiae</name>
    <dbReference type="NCBI Taxonomy" id="3127016"/>
    <lineage>
        <taxon>Bacteria</taxon>
        <taxon>Bacillati</taxon>
        <taxon>Candidatus Dormiibacterota</taxon>
        <taxon>Candidatus Dormibacteria</taxon>
        <taxon>Candidatus Dormibacterales</taxon>
        <taxon>Candidatus Dormibacteraceae</taxon>
        <taxon>Candidatus Nephthysia</taxon>
    </lineage>
</organism>
<proteinExistence type="predicted"/>
<dbReference type="InterPro" id="IPR036188">
    <property type="entry name" value="FAD/NAD-bd_sf"/>
</dbReference>
<feature type="domain" description="FAD-binding" evidence="5">
    <location>
        <begin position="216"/>
        <end position="273"/>
    </location>
</feature>
<comment type="cofactor">
    <cofactor evidence="1">
        <name>FAD</name>
        <dbReference type="ChEBI" id="CHEBI:57692"/>
    </cofactor>
</comment>
<dbReference type="EMBL" id="JAEKNR010000072">
    <property type="protein sequence ID" value="MBJ7597673.1"/>
    <property type="molecule type" value="Genomic_DNA"/>
</dbReference>
<gene>
    <name evidence="6" type="ORF">JF922_06265</name>
</gene>
<reference evidence="6" key="1">
    <citation type="submission" date="2020-10" db="EMBL/GenBank/DDBJ databases">
        <title>Ca. Dormibacterota MAGs.</title>
        <authorList>
            <person name="Montgomery K."/>
        </authorList>
    </citation>
    <scope>NUCLEOTIDE SEQUENCE [LARGE SCALE GENOMIC DNA]</scope>
    <source>
        <strain evidence="6">SC8812_S17_10</strain>
    </source>
</reference>
<sequence length="328" mass="35429">MAKQVADRGAPLRNDLIQRWDGKVLNRGTIDLQRRFGTPGFCVRRADLMAALRDALGEDAIRTGARVTGVEVTGDGAAALVEGGDRVEGSLLVGADGLHSVVRQQLLGDSPRHLGAIAWRGLADLRLSGGGLAVGRGAHAGWHPVGGDQTYWFCCINAAPGDSRVGDVRTELLEVFGRWWDPVPSLIQATSSREILRHDLYDRPPVWASAAAAATLLGDAAHPMSPGAGQGACLALEDAVVLATCLMRRPGPVVALRTYEGERIERARRMQQASLTALRVLQPRSRLGELGRDLLLRIPPGLVAGRQSWMFEFRAGGWPRSRLPRSRR</sequence>
<dbReference type="Pfam" id="PF01494">
    <property type="entry name" value="FAD_binding_3"/>
    <property type="match status" value="1"/>
</dbReference>
<dbReference type="Gene3D" id="3.50.50.60">
    <property type="entry name" value="FAD/NAD(P)-binding domain"/>
    <property type="match status" value="1"/>
</dbReference>
<protein>
    <submittedName>
        <fullName evidence="6">FAD-dependent monooxygenase</fullName>
    </submittedName>
</protein>
<evidence type="ECO:0000256" key="2">
    <source>
        <dbReference type="ARBA" id="ARBA00022630"/>
    </source>
</evidence>
<keyword evidence="7" id="KW-1185">Reference proteome</keyword>
<evidence type="ECO:0000256" key="4">
    <source>
        <dbReference type="ARBA" id="ARBA00023002"/>
    </source>
</evidence>
<comment type="caution">
    <text evidence="6">The sequence shown here is derived from an EMBL/GenBank/DDBJ whole genome shotgun (WGS) entry which is preliminary data.</text>
</comment>
<dbReference type="AlphaFoldDB" id="A0A934K6Q1"/>
<evidence type="ECO:0000259" key="5">
    <source>
        <dbReference type="Pfam" id="PF01494"/>
    </source>
</evidence>
<dbReference type="GO" id="GO:0004497">
    <property type="term" value="F:monooxygenase activity"/>
    <property type="evidence" value="ECO:0007669"/>
    <property type="project" value="UniProtKB-KW"/>
</dbReference>
<dbReference type="PANTHER" id="PTHR46496">
    <property type="match status" value="1"/>
</dbReference>
<keyword evidence="4" id="KW-0560">Oxidoreductase</keyword>
<keyword evidence="6" id="KW-0503">Monooxygenase</keyword>
<dbReference type="RefSeq" id="WP_338200091.1">
    <property type="nucleotide sequence ID" value="NZ_JAEKNR010000072.1"/>
</dbReference>
<evidence type="ECO:0000256" key="3">
    <source>
        <dbReference type="ARBA" id="ARBA00022827"/>
    </source>
</evidence>
<accession>A0A934K6Q1</accession>
<dbReference type="PRINTS" id="PR00420">
    <property type="entry name" value="RNGMNOXGNASE"/>
</dbReference>
<keyword evidence="3" id="KW-0274">FAD</keyword>
<dbReference type="GO" id="GO:0071949">
    <property type="term" value="F:FAD binding"/>
    <property type="evidence" value="ECO:0007669"/>
    <property type="project" value="InterPro"/>
</dbReference>
<dbReference type="SUPFAM" id="SSF51905">
    <property type="entry name" value="FAD/NAD(P)-binding domain"/>
    <property type="match status" value="1"/>
</dbReference>
<keyword evidence="2" id="KW-0285">Flavoprotein</keyword>
<dbReference type="Proteomes" id="UP000612893">
    <property type="component" value="Unassembled WGS sequence"/>
</dbReference>